<dbReference type="PANTHER" id="PTHR42678:SF34">
    <property type="entry name" value="OS04G0183300 PROTEIN"/>
    <property type="match status" value="1"/>
</dbReference>
<evidence type="ECO:0000313" key="3">
    <source>
        <dbReference type="Proteomes" id="UP001174936"/>
    </source>
</evidence>
<evidence type="ECO:0000313" key="2">
    <source>
        <dbReference type="EMBL" id="KAK0653110.1"/>
    </source>
</evidence>
<name>A0AA39YJE7_9PEZI</name>
<sequence length="472" mass="51301">MLELTPTDIVLGIAKERDLERQKGLLRGPLHGVPLIVKGNMGTDRSLGMKTTSGAYALQNATAVRDAFIVEKAREAGMIVIGKANLGELNGFKDNNLSPGWSRLGGETLSPYDLQHPCGSSAGPAAATAAGFAPFAFGTETQGSISCPASFTSLYGLKVSTGLLSRRGILSSSTTFDSPGILAKSAWDIAALLTETSGSDPEDPVTAEAEPFLTDFTVSLNANWKDFRIGVADKDWFWSILPGFVGNQADVDDEKEMFSLGLEAVAEMGKRGAAIVPDAKIRSAPLSVRHVPELMGKIIRHEMGPAFAKHMASLEGVTIKTLEQLIGFNRQHPESSYTKEHSAQGYLESAVHQHLSDEEYRAALLEARTIAIDEGIIEALDKNNLDVLVLPAWTEMSIYAAWAQAPTATVPLGKDRNGKPYGLGFVARRFDDEKLLQIMKLYEDTFAPRLIPTRMRWKRWQQVLPQNYLGAV</sequence>
<dbReference type="Pfam" id="PF01425">
    <property type="entry name" value="Amidase"/>
    <property type="match status" value="1"/>
</dbReference>
<dbReference type="InterPro" id="IPR036928">
    <property type="entry name" value="AS_sf"/>
</dbReference>
<dbReference type="Proteomes" id="UP001174936">
    <property type="component" value="Unassembled WGS sequence"/>
</dbReference>
<dbReference type="AlphaFoldDB" id="A0AA39YJE7"/>
<reference evidence="2" key="1">
    <citation type="submission" date="2023-06" db="EMBL/GenBank/DDBJ databases">
        <title>Genome-scale phylogeny and comparative genomics of the fungal order Sordariales.</title>
        <authorList>
            <consortium name="Lawrence Berkeley National Laboratory"/>
            <person name="Hensen N."/>
            <person name="Bonometti L."/>
            <person name="Westerberg I."/>
            <person name="Brannstrom I.O."/>
            <person name="Guillou S."/>
            <person name="Cros-Aarteil S."/>
            <person name="Calhoun S."/>
            <person name="Haridas S."/>
            <person name="Kuo A."/>
            <person name="Mondo S."/>
            <person name="Pangilinan J."/>
            <person name="Riley R."/>
            <person name="Labutti K."/>
            <person name="Andreopoulos B."/>
            <person name="Lipzen A."/>
            <person name="Chen C."/>
            <person name="Yanf M."/>
            <person name="Daum C."/>
            <person name="Ng V."/>
            <person name="Clum A."/>
            <person name="Steindorff A."/>
            <person name="Ohm R."/>
            <person name="Martin F."/>
            <person name="Silar P."/>
            <person name="Natvig D."/>
            <person name="Lalanne C."/>
            <person name="Gautier V."/>
            <person name="Ament-Velasquez S.L."/>
            <person name="Kruys A."/>
            <person name="Hutchinson M.I."/>
            <person name="Powell A.J."/>
            <person name="Barry K."/>
            <person name="Miller A.N."/>
            <person name="Grigoriev I.V."/>
            <person name="Debuchy R."/>
            <person name="Gladieux P."/>
            <person name="Thoren M.H."/>
            <person name="Johannesson H."/>
        </authorList>
    </citation>
    <scope>NUCLEOTIDE SEQUENCE</scope>
    <source>
        <strain evidence="2">SMH2532-1</strain>
    </source>
</reference>
<dbReference type="SUPFAM" id="SSF75304">
    <property type="entry name" value="Amidase signature (AS) enzymes"/>
    <property type="match status" value="1"/>
</dbReference>
<organism evidence="2 3">
    <name type="scientific">Cercophora newfieldiana</name>
    <dbReference type="NCBI Taxonomy" id="92897"/>
    <lineage>
        <taxon>Eukaryota</taxon>
        <taxon>Fungi</taxon>
        <taxon>Dikarya</taxon>
        <taxon>Ascomycota</taxon>
        <taxon>Pezizomycotina</taxon>
        <taxon>Sordariomycetes</taxon>
        <taxon>Sordariomycetidae</taxon>
        <taxon>Sordariales</taxon>
        <taxon>Lasiosphaeriaceae</taxon>
        <taxon>Cercophora</taxon>
    </lineage>
</organism>
<dbReference type="PANTHER" id="PTHR42678">
    <property type="entry name" value="AMIDASE"/>
    <property type="match status" value="1"/>
</dbReference>
<keyword evidence="3" id="KW-1185">Reference proteome</keyword>
<feature type="domain" description="Amidase" evidence="1">
    <location>
        <begin position="11"/>
        <end position="436"/>
    </location>
</feature>
<accession>A0AA39YJE7</accession>
<comment type="caution">
    <text evidence="2">The sequence shown here is derived from an EMBL/GenBank/DDBJ whole genome shotgun (WGS) entry which is preliminary data.</text>
</comment>
<protein>
    <submittedName>
        <fullName evidence="2">Amidase signature domain-containing protein</fullName>
    </submittedName>
</protein>
<proteinExistence type="predicted"/>
<evidence type="ECO:0000259" key="1">
    <source>
        <dbReference type="Pfam" id="PF01425"/>
    </source>
</evidence>
<dbReference type="EMBL" id="JAULSV010000002">
    <property type="protein sequence ID" value="KAK0653110.1"/>
    <property type="molecule type" value="Genomic_DNA"/>
</dbReference>
<dbReference type="InterPro" id="IPR023631">
    <property type="entry name" value="Amidase_dom"/>
</dbReference>
<gene>
    <name evidence="2" type="ORF">B0T16DRAFT_347811</name>
</gene>
<dbReference type="Gene3D" id="3.90.1300.10">
    <property type="entry name" value="Amidase signature (AS) domain"/>
    <property type="match status" value="1"/>
</dbReference>